<dbReference type="AlphaFoldDB" id="A0AA37XFL3"/>
<keyword evidence="8" id="KW-1133">Transmembrane helix</keyword>
<keyword evidence="6" id="KW-0378">Hydrolase</keyword>
<keyword evidence="5" id="KW-0812">Transmembrane</keyword>
<evidence type="ECO:0000256" key="6">
    <source>
        <dbReference type="ARBA" id="ARBA00022801"/>
    </source>
</evidence>
<evidence type="ECO:0000256" key="8">
    <source>
        <dbReference type="ARBA" id="ARBA00022989"/>
    </source>
</evidence>
<reference evidence="12" key="2">
    <citation type="submission" date="2023-02" db="EMBL/GenBank/DDBJ databases">
        <authorList>
            <person name="Sun Q."/>
            <person name="Mori K."/>
        </authorList>
    </citation>
    <scope>NUCLEOTIDE SEQUENCE</scope>
    <source>
        <strain evidence="12">NBRC 112290</strain>
    </source>
</reference>
<feature type="domain" description="Peptidase M50" evidence="11">
    <location>
        <begin position="10"/>
        <end position="138"/>
    </location>
</feature>
<dbReference type="InterPro" id="IPR004387">
    <property type="entry name" value="Pept_M50_Zn"/>
</dbReference>
<evidence type="ECO:0000256" key="3">
    <source>
        <dbReference type="ARBA" id="ARBA00007931"/>
    </source>
</evidence>
<dbReference type="PANTHER" id="PTHR42837:SF2">
    <property type="entry name" value="MEMBRANE METALLOPROTEASE ARASP2, CHLOROPLASTIC-RELATED"/>
    <property type="match status" value="1"/>
</dbReference>
<evidence type="ECO:0000259" key="11">
    <source>
        <dbReference type="Pfam" id="PF02163"/>
    </source>
</evidence>
<proteinExistence type="inferred from homology"/>
<evidence type="ECO:0000256" key="1">
    <source>
        <dbReference type="ARBA" id="ARBA00001947"/>
    </source>
</evidence>
<name>A0AA37XFL3_9MICO</name>
<dbReference type="Pfam" id="PF02163">
    <property type="entry name" value="Peptidase_M50"/>
    <property type="match status" value="1"/>
</dbReference>
<dbReference type="GO" id="GO:0016020">
    <property type="term" value="C:membrane"/>
    <property type="evidence" value="ECO:0007669"/>
    <property type="project" value="UniProtKB-SubCell"/>
</dbReference>
<evidence type="ECO:0000256" key="7">
    <source>
        <dbReference type="ARBA" id="ARBA00022833"/>
    </source>
</evidence>
<evidence type="ECO:0000256" key="5">
    <source>
        <dbReference type="ARBA" id="ARBA00022692"/>
    </source>
</evidence>
<dbReference type="EMBL" id="BSUM01000001">
    <property type="protein sequence ID" value="GMA31790.1"/>
    <property type="molecule type" value="Genomic_DNA"/>
</dbReference>
<dbReference type="GO" id="GO:0004222">
    <property type="term" value="F:metalloendopeptidase activity"/>
    <property type="evidence" value="ECO:0007669"/>
    <property type="project" value="InterPro"/>
</dbReference>
<keyword evidence="10" id="KW-0472">Membrane</keyword>
<evidence type="ECO:0000256" key="4">
    <source>
        <dbReference type="ARBA" id="ARBA00022670"/>
    </source>
</evidence>
<sequence>MFWVGVAVVVVGLLASIAWHELGHLLPAKKFGVLVPQYMIGFGPTILSRRRGETEYGLKALPLGGYIRMIGMFPGESTLPAALARRRDPAAVTGWRRRLRTIAAEARQFSDEEVPAGAEHRTFAALSVPRRLVIMAGGRWRTSCSRSCCSPSR</sequence>
<keyword evidence="4" id="KW-0645">Protease</keyword>
<organism evidence="12 13">
    <name type="scientific">Litorihabitans aurantiacus</name>
    <dbReference type="NCBI Taxonomy" id="1930061"/>
    <lineage>
        <taxon>Bacteria</taxon>
        <taxon>Bacillati</taxon>
        <taxon>Actinomycetota</taxon>
        <taxon>Actinomycetes</taxon>
        <taxon>Micrococcales</taxon>
        <taxon>Beutenbergiaceae</taxon>
        <taxon>Litorihabitans</taxon>
    </lineage>
</organism>
<accession>A0AA37XFL3</accession>
<comment type="caution">
    <text evidence="12">The sequence shown here is derived from an EMBL/GenBank/DDBJ whole genome shotgun (WGS) entry which is preliminary data.</text>
</comment>
<evidence type="ECO:0000313" key="12">
    <source>
        <dbReference type="EMBL" id="GMA31790.1"/>
    </source>
</evidence>
<comment type="subcellular location">
    <subcellularLocation>
        <location evidence="2">Membrane</location>
        <topology evidence="2">Multi-pass membrane protein</topology>
    </subcellularLocation>
</comment>
<protein>
    <recommendedName>
        <fullName evidence="11">Peptidase M50 domain-containing protein</fullName>
    </recommendedName>
</protein>
<evidence type="ECO:0000256" key="10">
    <source>
        <dbReference type="ARBA" id="ARBA00023136"/>
    </source>
</evidence>
<evidence type="ECO:0000313" key="13">
    <source>
        <dbReference type="Proteomes" id="UP001157161"/>
    </source>
</evidence>
<keyword evidence="7" id="KW-0862">Zinc</keyword>
<evidence type="ECO:0000256" key="9">
    <source>
        <dbReference type="ARBA" id="ARBA00023049"/>
    </source>
</evidence>
<evidence type="ECO:0000256" key="2">
    <source>
        <dbReference type="ARBA" id="ARBA00004141"/>
    </source>
</evidence>
<dbReference type="GO" id="GO:0006508">
    <property type="term" value="P:proteolysis"/>
    <property type="evidence" value="ECO:0007669"/>
    <property type="project" value="UniProtKB-KW"/>
</dbReference>
<dbReference type="PANTHER" id="PTHR42837">
    <property type="entry name" value="REGULATOR OF SIGMA-E PROTEASE RSEP"/>
    <property type="match status" value="1"/>
</dbReference>
<reference evidence="12" key="1">
    <citation type="journal article" date="2014" name="Int. J. Syst. Evol. Microbiol.">
        <title>Complete genome sequence of Corynebacterium casei LMG S-19264T (=DSM 44701T), isolated from a smear-ripened cheese.</title>
        <authorList>
            <consortium name="US DOE Joint Genome Institute (JGI-PGF)"/>
            <person name="Walter F."/>
            <person name="Albersmeier A."/>
            <person name="Kalinowski J."/>
            <person name="Ruckert C."/>
        </authorList>
    </citation>
    <scope>NUCLEOTIDE SEQUENCE</scope>
    <source>
        <strain evidence="12">NBRC 112290</strain>
    </source>
</reference>
<gene>
    <name evidence="12" type="ORF">GCM10025875_17820</name>
</gene>
<comment type="similarity">
    <text evidence="3">Belongs to the peptidase M50B family.</text>
</comment>
<dbReference type="InterPro" id="IPR008915">
    <property type="entry name" value="Peptidase_M50"/>
</dbReference>
<comment type="cofactor">
    <cofactor evidence="1">
        <name>Zn(2+)</name>
        <dbReference type="ChEBI" id="CHEBI:29105"/>
    </cofactor>
</comment>
<keyword evidence="9" id="KW-0482">Metalloprotease</keyword>
<dbReference type="Proteomes" id="UP001157161">
    <property type="component" value="Unassembled WGS sequence"/>
</dbReference>
<keyword evidence="13" id="KW-1185">Reference proteome</keyword>
<dbReference type="CDD" id="cd06163">
    <property type="entry name" value="S2P-M50_PDZ_RseP-like"/>
    <property type="match status" value="1"/>
</dbReference>